<accession>A0A2B7ZF75</accession>
<dbReference type="EMBL" id="PDND01000119">
    <property type="protein sequence ID" value="PGH31652.1"/>
    <property type="molecule type" value="Genomic_DNA"/>
</dbReference>
<evidence type="ECO:0000313" key="2">
    <source>
        <dbReference type="EMBL" id="PGH31652.1"/>
    </source>
</evidence>
<feature type="region of interest" description="Disordered" evidence="1">
    <location>
        <begin position="140"/>
        <end position="166"/>
    </location>
</feature>
<name>A0A2B7ZF75_9EURO</name>
<proteinExistence type="predicted"/>
<dbReference type="VEuPathDB" id="FungiDB:EMCG_04158"/>
<gene>
    <name evidence="2" type="ORF">GX50_05546</name>
</gene>
<reference evidence="2 3" key="1">
    <citation type="submission" date="2017-10" db="EMBL/GenBank/DDBJ databases">
        <title>Comparative genomics in systemic dimorphic fungi from Ajellomycetaceae.</title>
        <authorList>
            <person name="Munoz J.F."/>
            <person name="Mcewen J.G."/>
            <person name="Clay O.K."/>
            <person name="Cuomo C.A."/>
        </authorList>
    </citation>
    <scope>NUCLEOTIDE SEQUENCE [LARGE SCALE GENOMIC DNA]</scope>
    <source>
        <strain evidence="2 3">UAMH4076</strain>
    </source>
</reference>
<protein>
    <submittedName>
        <fullName evidence="2">Uncharacterized protein</fullName>
    </submittedName>
</protein>
<evidence type="ECO:0000256" key="1">
    <source>
        <dbReference type="SAM" id="MobiDB-lite"/>
    </source>
</evidence>
<organism evidence="2 3">
    <name type="scientific">[Emmonsia] crescens</name>
    <dbReference type="NCBI Taxonomy" id="73230"/>
    <lineage>
        <taxon>Eukaryota</taxon>
        <taxon>Fungi</taxon>
        <taxon>Dikarya</taxon>
        <taxon>Ascomycota</taxon>
        <taxon>Pezizomycotina</taxon>
        <taxon>Eurotiomycetes</taxon>
        <taxon>Eurotiomycetidae</taxon>
        <taxon>Onygenales</taxon>
        <taxon>Ajellomycetaceae</taxon>
        <taxon>Emergomyces</taxon>
    </lineage>
</organism>
<dbReference type="AlphaFoldDB" id="A0A2B7ZF75"/>
<evidence type="ECO:0000313" key="3">
    <source>
        <dbReference type="Proteomes" id="UP000226031"/>
    </source>
</evidence>
<dbReference type="Proteomes" id="UP000226031">
    <property type="component" value="Unassembled WGS sequence"/>
</dbReference>
<comment type="caution">
    <text evidence="2">The sequence shown here is derived from an EMBL/GenBank/DDBJ whole genome shotgun (WGS) entry which is preliminary data.</text>
</comment>
<sequence length="306" mass="34498">MRASLRPKERSCLADQAKKYTRPLLPRRKGSALRSNPPRRITISSEYLNSPYAPDVCIHIFELASSSVTTLSIKQGESVLAKLKRHIRPLIWWKNADSRGAPAGDEISTAYQSSDGYDYSQTQALNGKSNRRRTRFSFLRKSRRSQTEATPKMSTSYSSVDSMQQPPPFLRYASSRTPRSTMMPSQIRPCITRNTTFSAASTAEMEPADWPPLIAFPNGRLSGAHQIAVWQIFPSPMRTSTRHSDGAHNIEYGDMQLTPLERQYGETQGAPYPVANWLDGLPEEPPSLRRIARVENLHELHTSHTI</sequence>
<feature type="compositionally biased region" description="Polar residues" evidence="1">
    <location>
        <begin position="147"/>
        <end position="164"/>
    </location>
</feature>
<keyword evidence="3" id="KW-1185">Reference proteome</keyword>